<keyword evidence="2" id="KW-1185">Reference proteome</keyword>
<dbReference type="AlphaFoldDB" id="M4Z2S8"/>
<name>M4Z2S8_9BRAD</name>
<dbReference type="eggNOG" id="ENOG502ZV0W">
    <property type="taxonomic scope" value="Bacteria"/>
</dbReference>
<organism evidence="1 2">
    <name type="scientific">Bradyrhizobium oligotrophicum S58</name>
    <dbReference type="NCBI Taxonomy" id="1245469"/>
    <lineage>
        <taxon>Bacteria</taxon>
        <taxon>Pseudomonadati</taxon>
        <taxon>Pseudomonadota</taxon>
        <taxon>Alphaproteobacteria</taxon>
        <taxon>Hyphomicrobiales</taxon>
        <taxon>Nitrobacteraceae</taxon>
        <taxon>Bradyrhizobium</taxon>
    </lineage>
</organism>
<accession>M4Z2S8</accession>
<evidence type="ECO:0000313" key="1">
    <source>
        <dbReference type="EMBL" id="BAM87057.1"/>
    </source>
</evidence>
<protein>
    <submittedName>
        <fullName evidence="1">Uncharacterized protein</fullName>
    </submittedName>
</protein>
<reference evidence="1 2" key="1">
    <citation type="journal article" date="2013" name="Appl. Environ. Microbiol.">
        <title>Genome analysis suggests that the soil oligotrophic bacterium Agromonas oligotrophica (Bradyrhizobium oligotrophicum) is a nitrogen-fixing symbiont of Aeschynomene indica.</title>
        <authorList>
            <person name="Okubo T."/>
            <person name="Fukushima S."/>
            <person name="Itakura M."/>
            <person name="Oshima K."/>
            <person name="Longtonglang A."/>
            <person name="Teaumroong N."/>
            <person name="Mitsui H."/>
            <person name="Hattori M."/>
            <person name="Hattori R."/>
            <person name="Hattori T."/>
            <person name="Minamisawa K."/>
        </authorList>
    </citation>
    <scope>NUCLEOTIDE SEQUENCE [LARGE SCALE GENOMIC DNA]</scope>
    <source>
        <strain evidence="1 2">S58</strain>
    </source>
</reference>
<proteinExistence type="predicted"/>
<sequence length="225" mass="23745">MTKSIAFVALLGVLIAGAAVTSVLMRDSVPSAGAMMPPVVAKSPISNRDAKGDRLAMVTLAPAEASQPTAATKTTLRQAYAYAPAEPEMAKAAAVAAAEPVVPKSKILAKSEPAPAPLKPEVQKAYSLLSDTQIAGIKDRLRLSSSQEYYWPAVETALRAVARKIHTARQGAVKPGAVAIDPDSDEVQQLKSAAMPLLWQLRDDQKDEVRRLARTIGLDKVAAAI</sequence>
<dbReference type="Proteomes" id="UP000011841">
    <property type="component" value="Chromosome"/>
</dbReference>
<evidence type="ECO:0000313" key="2">
    <source>
        <dbReference type="Proteomes" id="UP000011841"/>
    </source>
</evidence>
<dbReference type="PATRIC" id="fig|1245469.3.peg.1073"/>
<gene>
    <name evidence="1" type="ORF">S58_10460</name>
</gene>
<dbReference type="KEGG" id="aol:S58_10460"/>
<dbReference type="HOGENOM" id="CLU_1169943_0_0_5"/>
<dbReference type="EMBL" id="AP012603">
    <property type="protein sequence ID" value="BAM87057.1"/>
    <property type="molecule type" value="Genomic_DNA"/>
</dbReference>